<dbReference type="Pfam" id="PF15601">
    <property type="entry name" value="Imm70"/>
    <property type="match status" value="1"/>
</dbReference>
<keyword evidence="2" id="KW-1185">Reference proteome</keyword>
<gene>
    <name evidence="1" type="ORF">MZV50_20895</name>
</gene>
<evidence type="ECO:0000313" key="2">
    <source>
        <dbReference type="Proteomes" id="UP001057520"/>
    </source>
</evidence>
<evidence type="ECO:0000313" key="1">
    <source>
        <dbReference type="EMBL" id="USQ94993.1"/>
    </source>
</evidence>
<reference evidence="1 2" key="1">
    <citation type="submission" date="2022-04" db="EMBL/GenBank/DDBJ databases">
        <title>Genome sequence of soybean root-associated Caulobacter segnis RL271.</title>
        <authorList>
            <person name="Longley R."/>
            <person name="Bonito G."/>
            <person name="Trigodet F."/>
            <person name="Crosson S."/>
            <person name="Fiebig A."/>
        </authorList>
    </citation>
    <scope>NUCLEOTIDE SEQUENCE [LARGE SCALE GENOMIC DNA]</scope>
    <source>
        <strain evidence="1 2">RL271</strain>
    </source>
</reference>
<sequence length="163" mass="17749">MIGAYAEILSDLDMQPERPPSGGRSMTVGIELGSIIDEIGTGDFFHAFFSTISGNLEPKGWGSRFPVLMNKLYQGEVTQSDAAAALAELDQASAELAKLPARKVIWDVEDRSKTPPWGDRIATTITDLSNYFVTSTGRDLIELLREVLVELRDAGGVAKVVNY</sequence>
<dbReference type="InterPro" id="IPR028185">
    <property type="entry name" value="Imm70"/>
</dbReference>
<proteinExistence type="predicted"/>
<organism evidence="1 2">
    <name type="scientific">Caulobacter segnis</name>
    <dbReference type="NCBI Taxonomy" id="88688"/>
    <lineage>
        <taxon>Bacteria</taxon>
        <taxon>Pseudomonadati</taxon>
        <taxon>Pseudomonadota</taxon>
        <taxon>Alphaproteobacteria</taxon>
        <taxon>Caulobacterales</taxon>
        <taxon>Caulobacteraceae</taxon>
        <taxon>Caulobacter</taxon>
    </lineage>
</organism>
<dbReference type="EMBL" id="CP096040">
    <property type="protein sequence ID" value="USQ94993.1"/>
    <property type="molecule type" value="Genomic_DNA"/>
</dbReference>
<accession>A0ABY4ZQW4</accession>
<protein>
    <submittedName>
        <fullName evidence="1">Immunity 70 family protein</fullName>
    </submittedName>
</protein>
<name>A0ABY4ZQW4_9CAUL</name>
<dbReference type="Proteomes" id="UP001057520">
    <property type="component" value="Chromosome"/>
</dbReference>